<dbReference type="SMART" id="SM00355">
    <property type="entry name" value="ZnF_C2H2"/>
    <property type="match status" value="2"/>
</dbReference>
<dbReference type="KEGG" id="ero:EROM_080500"/>
<keyword evidence="4" id="KW-0862">Zinc</keyword>
<keyword evidence="3 5" id="KW-0863">Zinc-finger</keyword>
<accession>I6ZUS8</accession>
<name>I6ZUS8_ENCRO</name>
<evidence type="ECO:0000256" key="6">
    <source>
        <dbReference type="SAM" id="MobiDB-lite"/>
    </source>
</evidence>
<gene>
    <name evidence="8" type="ordered locus">EROM_080500</name>
</gene>
<dbReference type="FunFam" id="3.30.160.60:FF:000125">
    <property type="entry name" value="Putative zinc finger protein 143"/>
    <property type="match status" value="2"/>
</dbReference>
<dbReference type="GO" id="GO:0000785">
    <property type="term" value="C:chromatin"/>
    <property type="evidence" value="ECO:0007669"/>
    <property type="project" value="TreeGrafter"/>
</dbReference>
<evidence type="ECO:0000256" key="2">
    <source>
        <dbReference type="ARBA" id="ARBA00022737"/>
    </source>
</evidence>
<dbReference type="Pfam" id="PF00096">
    <property type="entry name" value="zf-C2H2"/>
    <property type="match status" value="2"/>
</dbReference>
<dbReference type="InterPro" id="IPR036236">
    <property type="entry name" value="Znf_C2H2_sf"/>
</dbReference>
<dbReference type="GO" id="GO:0031519">
    <property type="term" value="C:PcG protein complex"/>
    <property type="evidence" value="ECO:0007669"/>
    <property type="project" value="TreeGrafter"/>
</dbReference>
<dbReference type="GO" id="GO:0005667">
    <property type="term" value="C:transcription regulator complex"/>
    <property type="evidence" value="ECO:0007669"/>
    <property type="project" value="TreeGrafter"/>
</dbReference>
<dbReference type="PANTHER" id="PTHR14003">
    <property type="entry name" value="TRANSCRIPTIONAL REPRESSOR PROTEIN YY"/>
    <property type="match status" value="1"/>
</dbReference>
<dbReference type="Proteomes" id="UP000010094">
    <property type="component" value="Chromosome VIII"/>
</dbReference>
<dbReference type="GeneID" id="20521786"/>
<dbReference type="RefSeq" id="XP_009264968.1">
    <property type="nucleotide sequence ID" value="XM_009266693.1"/>
</dbReference>
<evidence type="ECO:0000313" key="8">
    <source>
        <dbReference type="EMBL" id="AFN83471.1"/>
    </source>
</evidence>
<feature type="region of interest" description="Disordered" evidence="6">
    <location>
        <begin position="185"/>
        <end position="211"/>
    </location>
</feature>
<dbReference type="GO" id="GO:0000981">
    <property type="term" value="F:DNA-binding transcription factor activity, RNA polymerase II-specific"/>
    <property type="evidence" value="ECO:0007669"/>
    <property type="project" value="TreeGrafter"/>
</dbReference>
<keyword evidence="2" id="KW-0677">Repeat</keyword>
<sequence length="295" mass="33865">MKQGTGQDLRLWVESVVSRVSSGTDINEVLLPNTRIKIYVFFVNGRVLFNLSDLASVFKCFGVCASPSQIREYMRSAGHVEKLERFKDFFGEQGLEVVCSDAINTKVLESMESFMYDGKRPHQLEGVDKELSSPGLSCGEYKLETQKKGFEGFHNVNELYPFNCQWTDSIMDGILKNIYTSDGKRAESNSISKERSDSTKPGSRGRHMKYSGSLKDRPFVCTYNECKRAFKRYEHLKRHNLMHTGERPHKCKFPGCSKAFSRSDNLSQHYKVHTTTTEMHAKSYGSYRYLNKEFN</sequence>
<evidence type="ECO:0000256" key="5">
    <source>
        <dbReference type="PROSITE-ProRule" id="PRU00042"/>
    </source>
</evidence>
<dbReference type="GO" id="GO:0008270">
    <property type="term" value="F:zinc ion binding"/>
    <property type="evidence" value="ECO:0007669"/>
    <property type="project" value="UniProtKB-KW"/>
</dbReference>
<evidence type="ECO:0000313" key="9">
    <source>
        <dbReference type="Proteomes" id="UP000010094"/>
    </source>
</evidence>
<evidence type="ECO:0000259" key="7">
    <source>
        <dbReference type="PROSITE" id="PS50157"/>
    </source>
</evidence>
<dbReference type="SUPFAM" id="SSF57667">
    <property type="entry name" value="beta-beta-alpha zinc fingers"/>
    <property type="match status" value="2"/>
</dbReference>
<feature type="domain" description="C2H2-type" evidence="7">
    <location>
        <begin position="219"/>
        <end position="248"/>
    </location>
</feature>
<dbReference type="HOGENOM" id="CLU_084834_0_0_1"/>
<dbReference type="PANTHER" id="PTHR14003:SF19">
    <property type="entry name" value="YY2 TRANSCRIPTION FACTOR"/>
    <property type="match status" value="1"/>
</dbReference>
<dbReference type="GO" id="GO:0000978">
    <property type="term" value="F:RNA polymerase II cis-regulatory region sequence-specific DNA binding"/>
    <property type="evidence" value="ECO:0007669"/>
    <property type="project" value="TreeGrafter"/>
</dbReference>
<dbReference type="EMBL" id="CP003525">
    <property type="protein sequence ID" value="AFN83471.1"/>
    <property type="molecule type" value="Genomic_DNA"/>
</dbReference>
<keyword evidence="9" id="KW-1185">Reference proteome</keyword>
<dbReference type="PROSITE" id="PS50157">
    <property type="entry name" value="ZINC_FINGER_C2H2_2"/>
    <property type="match status" value="2"/>
</dbReference>
<evidence type="ECO:0000256" key="4">
    <source>
        <dbReference type="ARBA" id="ARBA00022833"/>
    </source>
</evidence>
<organism evidence="8 9">
    <name type="scientific">Encephalitozoon romaleae (strain SJ-2008)</name>
    <name type="common">Microsporidian parasite</name>
    <dbReference type="NCBI Taxonomy" id="1178016"/>
    <lineage>
        <taxon>Eukaryota</taxon>
        <taxon>Fungi</taxon>
        <taxon>Fungi incertae sedis</taxon>
        <taxon>Microsporidia</taxon>
        <taxon>Unikaryonidae</taxon>
        <taxon>Encephalitozoon</taxon>
    </lineage>
</organism>
<feature type="compositionally biased region" description="Basic and acidic residues" evidence="6">
    <location>
        <begin position="185"/>
        <end position="198"/>
    </location>
</feature>
<dbReference type="VEuPathDB" id="MicrosporidiaDB:EROM_080500"/>
<evidence type="ECO:0000256" key="3">
    <source>
        <dbReference type="ARBA" id="ARBA00022771"/>
    </source>
</evidence>
<dbReference type="PROSITE" id="PS00028">
    <property type="entry name" value="ZINC_FINGER_C2H2_1"/>
    <property type="match status" value="2"/>
</dbReference>
<proteinExistence type="predicted"/>
<evidence type="ECO:0000256" key="1">
    <source>
        <dbReference type="ARBA" id="ARBA00022723"/>
    </source>
</evidence>
<reference evidence="8 9" key="1">
    <citation type="journal article" date="2012" name="Proc. Natl. Acad. Sci. U.S.A.">
        <title>Gain and loss of multiple functionally related, horizontally transferred genes in the reduced genomes of two microsporidian parasites.</title>
        <authorList>
            <person name="Pombert J.-F."/>
            <person name="Selman M."/>
            <person name="Burki F."/>
            <person name="Bardell F.T."/>
            <person name="Farinelli L."/>
            <person name="Solter L.F."/>
            <person name="Whitman D.W."/>
            <person name="Weiss L.M."/>
            <person name="Corradi N."/>
            <person name="Keeling P.J."/>
        </authorList>
    </citation>
    <scope>NUCLEOTIDE SEQUENCE [LARGE SCALE GENOMIC DNA]</scope>
    <source>
        <strain evidence="8 9">SJ-2008</strain>
    </source>
</reference>
<dbReference type="OrthoDB" id="654211at2759"/>
<dbReference type="AlphaFoldDB" id="I6ZUS8"/>
<keyword evidence="1" id="KW-0479">Metal-binding</keyword>
<protein>
    <submittedName>
        <fullName evidence="8">Zinc finger domain-containing protein</fullName>
    </submittedName>
</protein>
<feature type="domain" description="C2H2-type" evidence="7">
    <location>
        <begin position="249"/>
        <end position="278"/>
    </location>
</feature>
<dbReference type="InterPro" id="IPR013087">
    <property type="entry name" value="Znf_C2H2_type"/>
</dbReference>
<dbReference type="Gene3D" id="3.30.160.60">
    <property type="entry name" value="Classic Zinc Finger"/>
    <property type="match status" value="2"/>
</dbReference>